<gene>
    <name evidence="2" type="ORF">J3U87_28770</name>
</gene>
<feature type="signal peptide" evidence="1">
    <location>
        <begin position="1"/>
        <end position="29"/>
    </location>
</feature>
<dbReference type="KEGG" id="scor:J3U87_28770"/>
<dbReference type="Proteomes" id="UP000663929">
    <property type="component" value="Chromosome"/>
</dbReference>
<protein>
    <submittedName>
        <fullName evidence="2">Exo-alpha-sialidase</fullName>
    </submittedName>
</protein>
<evidence type="ECO:0000313" key="2">
    <source>
        <dbReference type="EMBL" id="QTD49600.1"/>
    </source>
</evidence>
<feature type="chain" id="PRO_5035244659" evidence="1">
    <location>
        <begin position="30"/>
        <end position="431"/>
    </location>
</feature>
<sequence>MNLAFIVKTPTLISSLAVLLLAPHHPLSAMEAETPQALAITDMPSPATHANDTLPYLTTEDGQLFMSWVRTDDPSSGHTTMYWSRWNGKTWADPQKIVSHADMFVNWADFPKIALNGKLVAAAWPQMLGSGTYAYGLRLAVSRNGGETWQDPIWLHTDTSPTEHGFVSMAPLADGTLAAAWLDGRAMGAAGHGGGGHDHHGEGSMHLLYRTIGLEGLGPEQTLDERTCECCNTAIATRDRDVWVAYRDRSDGEIRDIVVTHRTDTGWSTPRAAQKDDWKIMGCPVNGPALAARGQNLALAWFTAKGQPQIKLALSTDGGRQFRVADSLEDGVIGRVDVRLTPTNEVILLWVAEKDGRQQPRIAGWNLTGRKLWGPIGLDSIPTGRGGGFPRLAMTTSHLFIGQRATEGKGVRVMALPLDRGKITAPKKKAE</sequence>
<dbReference type="SUPFAM" id="SSF50939">
    <property type="entry name" value="Sialidases"/>
    <property type="match status" value="1"/>
</dbReference>
<keyword evidence="3" id="KW-1185">Reference proteome</keyword>
<evidence type="ECO:0000313" key="3">
    <source>
        <dbReference type="Proteomes" id="UP000663929"/>
    </source>
</evidence>
<dbReference type="AlphaFoldDB" id="A0A8A4TJ73"/>
<reference evidence="2" key="1">
    <citation type="submission" date="2021-03" db="EMBL/GenBank/DDBJ databases">
        <title>Acanthopleuribacteraceae sp. M133.</title>
        <authorList>
            <person name="Wang G."/>
        </authorList>
    </citation>
    <scope>NUCLEOTIDE SEQUENCE</scope>
    <source>
        <strain evidence="2">M133</strain>
    </source>
</reference>
<accession>A0A8A4TJ73</accession>
<evidence type="ECO:0000256" key="1">
    <source>
        <dbReference type="SAM" id="SignalP"/>
    </source>
</evidence>
<organism evidence="2 3">
    <name type="scientific">Sulfidibacter corallicola</name>
    <dbReference type="NCBI Taxonomy" id="2818388"/>
    <lineage>
        <taxon>Bacteria</taxon>
        <taxon>Pseudomonadati</taxon>
        <taxon>Acidobacteriota</taxon>
        <taxon>Holophagae</taxon>
        <taxon>Acanthopleuribacterales</taxon>
        <taxon>Acanthopleuribacteraceae</taxon>
        <taxon>Sulfidibacter</taxon>
    </lineage>
</organism>
<dbReference type="Gene3D" id="2.120.10.10">
    <property type="match status" value="1"/>
</dbReference>
<dbReference type="EMBL" id="CP071793">
    <property type="protein sequence ID" value="QTD49600.1"/>
    <property type="molecule type" value="Genomic_DNA"/>
</dbReference>
<proteinExistence type="predicted"/>
<keyword evidence="1" id="KW-0732">Signal</keyword>
<dbReference type="RefSeq" id="WP_237379231.1">
    <property type="nucleotide sequence ID" value="NZ_CP071793.1"/>
</dbReference>
<dbReference type="InterPro" id="IPR036278">
    <property type="entry name" value="Sialidase_sf"/>
</dbReference>
<name>A0A8A4TJ73_SULCO</name>
<dbReference type="CDD" id="cd15482">
    <property type="entry name" value="Sialidase_non-viral"/>
    <property type="match status" value="1"/>
</dbReference>